<protein>
    <submittedName>
        <fullName evidence="2">Transglutaminase domain-containing protein</fullName>
    </submittedName>
</protein>
<name>A0A414BLF7_BACUN</name>
<proteinExistence type="predicted"/>
<reference evidence="2 3" key="1">
    <citation type="submission" date="2018-08" db="EMBL/GenBank/DDBJ databases">
        <title>A genome reference for cultivated species of the human gut microbiota.</title>
        <authorList>
            <person name="Zou Y."/>
            <person name="Xue W."/>
            <person name="Luo G."/>
        </authorList>
    </citation>
    <scope>NUCLEOTIDE SEQUENCE [LARGE SCALE GENOMIC DNA]</scope>
    <source>
        <strain evidence="2 3">AM34-25</strain>
    </source>
</reference>
<feature type="domain" description="Transglutaminase-like" evidence="1">
    <location>
        <begin position="210"/>
        <end position="312"/>
    </location>
</feature>
<dbReference type="EMBL" id="QSIF01000003">
    <property type="protein sequence ID" value="RHC75934.1"/>
    <property type="molecule type" value="Genomic_DNA"/>
</dbReference>
<dbReference type="Pfam" id="PF01841">
    <property type="entry name" value="Transglut_core"/>
    <property type="match status" value="1"/>
</dbReference>
<dbReference type="InterPro" id="IPR002931">
    <property type="entry name" value="Transglutaminase-like"/>
</dbReference>
<organism evidence="2 3">
    <name type="scientific">Bacteroides uniformis</name>
    <dbReference type="NCBI Taxonomy" id="820"/>
    <lineage>
        <taxon>Bacteria</taxon>
        <taxon>Pseudomonadati</taxon>
        <taxon>Bacteroidota</taxon>
        <taxon>Bacteroidia</taxon>
        <taxon>Bacteroidales</taxon>
        <taxon>Bacteroidaceae</taxon>
        <taxon>Bacteroides</taxon>
    </lineage>
</organism>
<dbReference type="SUPFAM" id="SSF54001">
    <property type="entry name" value="Cysteine proteinases"/>
    <property type="match status" value="1"/>
</dbReference>
<dbReference type="AlphaFoldDB" id="A0A414BLF7"/>
<sequence length="423" mass="48734">MFTFVSLPSHKNDQNKLQTYTFMKERLILFCMLLLCGIGVSRAQSGNAKDFDQKEEAIVQKLQQAVNEKNYKEAEKNGKALITLFKEQDENTQKKYSWLIQSYYYNLACFQSLLKKKGEAIKNLELAYDNGFQDYNHMMNDTDLDNLRSDKRFKAVLAKVKEVGDYLDILQKAPGYTHNERPDTLPRFEYINPNNKYLVEVRQYFKLDSVAGAGDELSKIKNILTYIHNTIKHDGNHESPAGSNIIKWAEACKGGARGLHCGGLAHVLKDCYLSMGFKARHISGLPQKYIGECHSINVVYSNTLDKWIWIDPTNNAWVMDENGIMLSVQEVRERLRDGRPVILNEEANWNNQQKITKEYYLDSYMAKNLYSIKADDVLLCPSDPNAENFFQAKYVVNDDTWFWQSPIRNKKTDDTSGRDTSSV</sequence>
<dbReference type="InterPro" id="IPR038765">
    <property type="entry name" value="Papain-like_cys_pep_sf"/>
</dbReference>
<comment type="caution">
    <text evidence="2">The sequence shown here is derived from an EMBL/GenBank/DDBJ whole genome shotgun (WGS) entry which is preliminary data.</text>
</comment>
<dbReference type="NCBIfam" id="NF047558">
    <property type="entry name" value="TPR_END_plus"/>
    <property type="match status" value="1"/>
</dbReference>
<evidence type="ECO:0000259" key="1">
    <source>
        <dbReference type="Pfam" id="PF01841"/>
    </source>
</evidence>
<evidence type="ECO:0000313" key="2">
    <source>
        <dbReference type="EMBL" id="RHC75934.1"/>
    </source>
</evidence>
<dbReference type="Gene3D" id="3.10.620.30">
    <property type="match status" value="1"/>
</dbReference>
<evidence type="ECO:0000313" key="3">
    <source>
        <dbReference type="Proteomes" id="UP000284514"/>
    </source>
</evidence>
<gene>
    <name evidence="2" type="ORF">DW831_03755</name>
</gene>
<accession>A0A414BLF7</accession>
<dbReference type="Proteomes" id="UP000284514">
    <property type="component" value="Unassembled WGS sequence"/>
</dbReference>